<dbReference type="AlphaFoldDB" id="A0A9N8QX44"/>
<dbReference type="InterPro" id="IPR036779">
    <property type="entry name" value="LysM_dom_sf"/>
</dbReference>
<comment type="caution">
    <text evidence="2">The sequence shown here is derived from an EMBL/GenBank/DDBJ whole genome shotgun (WGS) entry which is preliminary data.</text>
</comment>
<name>A0A9N8QX44_9BURK</name>
<dbReference type="PANTHER" id="PTHR38731:SF1">
    <property type="entry name" value="FECR PROTEIN DOMAIN-CONTAINING PROTEIN"/>
    <property type="match status" value="1"/>
</dbReference>
<dbReference type="Gene3D" id="2.60.120.1440">
    <property type="match status" value="1"/>
</dbReference>
<evidence type="ECO:0000313" key="2">
    <source>
        <dbReference type="EMBL" id="CAE6891162.1"/>
    </source>
</evidence>
<sequence length="484" mass="51434">MTVSFDGVAAGAAGSPGRRVGALLAATGLIAMTCFAPASADAQSSGAPKQRTRTAAPAYVSYVTRDGDTLYEISGRYLRDSGDWAMLSRLNHVPAPRRMPAGIVLRLPADRLRQDPESARVIATSGPAEHAFGKGPYTPLSAGTTLGEGDRIRTGHNGFVTLELPDGSRITVSQDGALDIGKLRRTVLTGSGDRVLDLQRGEVDSQVTHATKKDDRFQIRSPSVVAGVRGTRFKVAYDGDARTTAVEVLDGAVGIDPAAVNGQASAPLPGVPLQASAQLVKARFGSVTRAGGAIGGPVALLPAPSLTEPAKVQDGKTVAFDLVPAERAVAYRVQIARDADQLDLIRDLRVSAPHADFGDLADGTYFVRIAAIDANGLEGLPQVYGFERRQLGLAASAGPRAGSRDYEFRWFVSRSTVETRFRFVLATTEDLRHPLVDRTDLTGGQLVVSDLPGGVYYWTIVAEQFENGRFYEKSSAVRSFTLAR</sequence>
<evidence type="ECO:0000313" key="3">
    <source>
        <dbReference type="Proteomes" id="UP000675121"/>
    </source>
</evidence>
<dbReference type="PANTHER" id="PTHR38731">
    <property type="entry name" value="LIPL45-RELATED LIPOPROTEIN-RELATED"/>
    <property type="match status" value="1"/>
</dbReference>
<dbReference type="RefSeq" id="WP_201078358.1">
    <property type="nucleotide sequence ID" value="NZ_CAJNAS010000006.1"/>
</dbReference>
<accession>A0A9N8QX44</accession>
<dbReference type="Gene3D" id="2.60.40.10">
    <property type="entry name" value="Immunoglobulins"/>
    <property type="match status" value="1"/>
</dbReference>
<feature type="domain" description="FecR protein" evidence="1">
    <location>
        <begin position="150"/>
        <end position="253"/>
    </location>
</feature>
<keyword evidence="3" id="KW-1185">Reference proteome</keyword>
<dbReference type="InterPro" id="IPR013783">
    <property type="entry name" value="Ig-like_fold"/>
</dbReference>
<dbReference type="Pfam" id="PF04773">
    <property type="entry name" value="FecR"/>
    <property type="match status" value="1"/>
</dbReference>
<dbReference type="Gene3D" id="3.10.350.10">
    <property type="entry name" value="LysM domain"/>
    <property type="match status" value="1"/>
</dbReference>
<organism evidence="2 3">
    <name type="scientific">Paraburkholderia domus</name>
    <dbReference type="NCBI Taxonomy" id="2793075"/>
    <lineage>
        <taxon>Bacteria</taxon>
        <taxon>Pseudomonadati</taxon>
        <taxon>Pseudomonadota</taxon>
        <taxon>Betaproteobacteria</taxon>
        <taxon>Burkholderiales</taxon>
        <taxon>Burkholderiaceae</taxon>
        <taxon>Paraburkholderia</taxon>
    </lineage>
</organism>
<proteinExistence type="predicted"/>
<gene>
    <name evidence="2" type="ORF">R70211_02723</name>
</gene>
<evidence type="ECO:0000259" key="1">
    <source>
        <dbReference type="Pfam" id="PF04773"/>
    </source>
</evidence>
<dbReference type="EMBL" id="CAJNAS010000006">
    <property type="protein sequence ID" value="CAE6891162.1"/>
    <property type="molecule type" value="Genomic_DNA"/>
</dbReference>
<dbReference type="InterPro" id="IPR016930">
    <property type="entry name" value="UCP029644"/>
</dbReference>
<reference evidence="2" key="1">
    <citation type="submission" date="2021-02" db="EMBL/GenBank/DDBJ databases">
        <authorList>
            <person name="Vanwijnsberghe S."/>
        </authorList>
    </citation>
    <scope>NUCLEOTIDE SEQUENCE</scope>
    <source>
        <strain evidence="2">R-70211</strain>
    </source>
</reference>
<dbReference type="PIRSF" id="PIRSF029644">
    <property type="entry name" value="UCP029644"/>
    <property type="match status" value="1"/>
</dbReference>
<dbReference type="Proteomes" id="UP000675121">
    <property type="component" value="Unassembled WGS sequence"/>
</dbReference>
<protein>
    <recommendedName>
        <fullName evidence="1">FecR protein domain-containing protein</fullName>
    </recommendedName>
</protein>
<dbReference type="InterPro" id="IPR006860">
    <property type="entry name" value="FecR"/>
</dbReference>